<dbReference type="Proteomes" id="UP000216943">
    <property type="component" value="Unassembled WGS sequence"/>
</dbReference>
<accession>A0A269THK3</accession>
<feature type="non-terminal residue" evidence="2">
    <location>
        <position position="194"/>
    </location>
</feature>
<dbReference type="PROSITE" id="PS51257">
    <property type="entry name" value="PROKAR_LIPOPROTEIN"/>
    <property type="match status" value="1"/>
</dbReference>
<sequence>MKKISKKSLLFLGLGLASIAAVTTAIACSGETSDPKKDNQVALTKIIDAIQKVTVTAKSSYENKAKLTEALTASTVKNDKTKFSALLSTVVPWGEAKLADVKVASANATSATDTAVVILNLTYGDGDNLVKGTVDLKVKFTASTTTKTAGDYAKDWYTATVKATTASDALKTKLPSQVSATDDKVALEALFAKP</sequence>
<comment type="caution">
    <text evidence="2">The sequence shown here is derived from an EMBL/GenBank/DDBJ whole genome shotgun (WGS) entry which is preliminary data.</text>
</comment>
<evidence type="ECO:0000313" key="2">
    <source>
        <dbReference type="EMBL" id="PAK20877.1"/>
    </source>
</evidence>
<keyword evidence="1" id="KW-0732">Signal</keyword>
<dbReference type="OrthoDB" id="9946511at2"/>
<evidence type="ECO:0008006" key="4">
    <source>
        <dbReference type="Google" id="ProtNLM"/>
    </source>
</evidence>
<feature type="signal peptide" evidence="1">
    <location>
        <begin position="1"/>
        <end position="27"/>
    </location>
</feature>
<evidence type="ECO:0000313" key="3">
    <source>
        <dbReference type="Proteomes" id="UP000216943"/>
    </source>
</evidence>
<dbReference type="AlphaFoldDB" id="A0A269THK3"/>
<name>A0A269THK3_9BACT</name>
<proteinExistence type="predicted"/>
<reference evidence="3" key="1">
    <citation type="submission" date="2017-08" db="EMBL/GenBank/DDBJ databases">
        <authorList>
            <person name="Alvarez-Ponce D."/>
            <person name="Weitzman C.L."/>
            <person name="Tillett R.L."/>
            <person name="Sandmeier F.C."/>
            <person name="Tracy C.R."/>
        </authorList>
    </citation>
    <scope>NUCLEOTIDE SEQUENCE [LARGE SCALE GENOMIC DNA]</scope>
    <source>
        <strain evidence="3">723</strain>
    </source>
</reference>
<gene>
    <name evidence="2" type="ORF">CJJ23_04910</name>
</gene>
<organism evidence="2 3">
    <name type="scientific">Mycoplasmopsis agassizii</name>
    <dbReference type="NCBI Taxonomy" id="33922"/>
    <lineage>
        <taxon>Bacteria</taxon>
        <taxon>Bacillati</taxon>
        <taxon>Mycoplasmatota</taxon>
        <taxon>Mycoplasmoidales</taxon>
        <taxon>Metamycoplasmataceae</taxon>
        <taxon>Mycoplasmopsis</taxon>
    </lineage>
</organism>
<protein>
    <recommendedName>
        <fullName evidence="4">Lipoprotein</fullName>
    </recommendedName>
</protein>
<dbReference type="RefSeq" id="WP_143823651.1">
    <property type="nucleotide sequence ID" value="NZ_NQNY01000028.1"/>
</dbReference>
<feature type="chain" id="PRO_5012673189" description="Lipoprotein" evidence="1">
    <location>
        <begin position="28"/>
        <end position="194"/>
    </location>
</feature>
<evidence type="ECO:0000256" key="1">
    <source>
        <dbReference type="SAM" id="SignalP"/>
    </source>
</evidence>
<dbReference type="EMBL" id="NQNY01000028">
    <property type="protein sequence ID" value="PAK20877.1"/>
    <property type="molecule type" value="Genomic_DNA"/>
</dbReference>